<keyword evidence="1" id="KW-0472">Membrane</keyword>
<keyword evidence="1" id="KW-0812">Transmembrane</keyword>
<protein>
    <submittedName>
        <fullName evidence="2">Uncharacterized protein</fullName>
    </submittedName>
</protein>
<organism evidence="2 3">
    <name type="scientific">Aureibaculum flavum</name>
    <dbReference type="NCBI Taxonomy" id="2795986"/>
    <lineage>
        <taxon>Bacteria</taxon>
        <taxon>Pseudomonadati</taxon>
        <taxon>Bacteroidota</taxon>
        <taxon>Flavobacteriia</taxon>
        <taxon>Flavobacteriales</taxon>
        <taxon>Flavobacteriaceae</taxon>
        <taxon>Aureibaculum</taxon>
    </lineage>
</organism>
<proteinExistence type="predicted"/>
<evidence type="ECO:0000313" key="3">
    <source>
        <dbReference type="Proteomes" id="UP000623301"/>
    </source>
</evidence>
<evidence type="ECO:0000256" key="1">
    <source>
        <dbReference type="SAM" id="Phobius"/>
    </source>
</evidence>
<feature type="transmembrane region" description="Helical" evidence="1">
    <location>
        <begin position="12"/>
        <end position="37"/>
    </location>
</feature>
<gene>
    <name evidence="2" type="ORF">JBL43_08055</name>
</gene>
<accession>A0ABS0WQE8</accession>
<dbReference type="EMBL" id="JAEHFJ010000003">
    <property type="protein sequence ID" value="MBJ2174187.1"/>
    <property type="molecule type" value="Genomic_DNA"/>
</dbReference>
<evidence type="ECO:0000313" key="2">
    <source>
        <dbReference type="EMBL" id="MBJ2174187.1"/>
    </source>
</evidence>
<dbReference type="Proteomes" id="UP000623301">
    <property type="component" value="Unassembled WGS sequence"/>
</dbReference>
<dbReference type="RefSeq" id="WP_198840936.1">
    <property type="nucleotide sequence ID" value="NZ_JAEHFJ010000003.1"/>
</dbReference>
<comment type="caution">
    <text evidence="2">The sequence shown here is derived from an EMBL/GenBank/DDBJ whole genome shotgun (WGS) entry which is preliminary data.</text>
</comment>
<reference evidence="2 3" key="1">
    <citation type="submission" date="2020-12" db="EMBL/GenBank/DDBJ databases">
        <title>Aureibaculum luteum sp. nov. and Aureibaculum flavum sp. nov., novel members of the family Flavobacteriaceae isolated from Antarctic intertidal sediments.</title>
        <authorList>
            <person name="He X."/>
            <person name="Zhang X."/>
        </authorList>
    </citation>
    <scope>NUCLEOTIDE SEQUENCE [LARGE SCALE GENOMIC DNA]</scope>
    <source>
        <strain evidence="2 3">A20</strain>
    </source>
</reference>
<sequence>MDIFCFLRDYPAIGGLAIGAIFGATGWIGRSIFDVVLEKKRYKRELKTYLWKEKINASKKASEFYLEYANFLNLARIQFENFRLGKIEHESLIENFQKEVAFYAEKLKTFPHFEHHHINIFYEFDENKAMEINNKINATNREISELSPDSVNTEKASELFKILEDCYAELFDLQKGHTNRIRENLKDYV</sequence>
<keyword evidence="3" id="KW-1185">Reference proteome</keyword>
<name>A0ABS0WQE8_9FLAO</name>
<keyword evidence="1" id="KW-1133">Transmembrane helix</keyword>